<evidence type="ECO:0000256" key="1">
    <source>
        <dbReference type="SAM" id="MobiDB-lite"/>
    </source>
</evidence>
<feature type="domain" description="Ribbon-helix-helix protein CopG" evidence="2">
    <location>
        <begin position="1"/>
        <end position="40"/>
    </location>
</feature>
<keyword evidence="4" id="KW-1185">Reference proteome</keyword>
<dbReference type="OrthoDB" id="9813767at2"/>
<dbReference type="AlphaFoldDB" id="A0A2U1EVI5"/>
<evidence type="ECO:0000313" key="4">
    <source>
        <dbReference type="Proteomes" id="UP000245639"/>
    </source>
</evidence>
<comment type="caution">
    <text evidence="3">The sequence shown here is derived from an EMBL/GenBank/DDBJ whole genome shotgun (WGS) entry which is preliminary data.</text>
</comment>
<dbReference type="EMBL" id="QEKW01000019">
    <property type="protein sequence ID" value="PVZ03937.1"/>
    <property type="molecule type" value="Genomic_DNA"/>
</dbReference>
<evidence type="ECO:0000259" key="2">
    <source>
        <dbReference type="Pfam" id="PF01402"/>
    </source>
</evidence>
<dbReference type="SUPFAM" id="SSF47598">
    <property type="entry name" value="Ribbon-helix-helix"/>
    <property type="match status" value="1"/>
</dbReference>
<accession>A0A2U1EVI5</accession>
<dbReference type="Proteomes" id="UP000245639">
    <property type="component" value="Unassembled WGS sequence"/>
</dbReference>
<name>A0A2U1EVI5_9PSEU</name>
<feature type="region of interest" description="Disordered" evidence="1">
    <location>
        <begin position="41"/>
        <end position="62"/>
    </location>
</feature>
<protein>
    <submittedName>
        <fullName evidence="3">Ribbon-helix-helix CopG family protein</fullName>
    </submittedName>
</protein>
<evidence type="ECO:0000313" key="3">
    <source>
        <dbReference type="EMBL" id="PVZ03937.1"/>
    </source>
</evidence>
<reference evidence="3 4" key="1">
    <citation type="submission" date="2018-04" db="EMBL/GenBank/DDBJ databases">
        <title>Genomic Encyclopedia of Type Strains, Phase IV (KMG-IV): sequencing the most valuable type-strain genomes for metagenomic binning, comparative biology and taxonomic classification.</title>
        <authorList>
            <person name="Goeker M."/>
        </authorList>
    </citation>
    <scope>NUCLEOTIDE SEQUENCE [LARGE SCALE GENOMIC DNA]</scope>
    <source>
        <strain evidence="3 4">DSM 45771</strain>
    </source>
</reference>
<gene>
    <name evidence="3" type="ORF">C8D89_11946</name>
</gene>
<sequence length="79" mass="9087">MRTTISIDDHLLDQVRRRAAELGRTVSQVIEDSVRRELVRREDDEEPPFRVRPFRGGKARPGVDLDDNAALLATMDDDR</sequence>
<dbReference type="Pfam" id="PF01402">
    <property type="entry name" value="RHH_1"/>
    <property type="match status" value="1"/>
</dbReference>
<organism evidence="3 4">
    <name type="scientific">Actinomycetospora cinnamomea</name>
    <dbReference type="NCBI Taxonomy" id="663609"/>
    <lineage>
        <taxon>Bacteria</taxon>
        <taxon>Bacillati</taxon>
        <taxon>Actinomycetota</taxon>
        <taxon>Actinomycetes</taxon>
        <taxon>Pseudonocardiales</taxon>
        <taxon>Pseudonocardiaceae</taxon>
        <taxon>Actinomycetospora</taxon>
    </lineage>
</organism>
<dbReference type="InterPro" id="IPR010985">
    <property type="entry name" value="Ribbon_hlx_hlx"/>
</dbReference>
<dbReference type="InterPro" id="IPR002145">
    <property type="entry name" value="CopG"/>
</dbReference>
<proteinExistence type="predicted"/>
<dbReference type="GO" id="GO:0006355">
    <property type="term" value="P:regulation of DNA-templated transcription"/>
    <property type="evidence" value="ECO:0007669"/>
    <property type="project" value="InterPro"/>
</dbReference>
<dbReference type="RefSeq" id="WP_116710745.1">
    <property type="nucleotide sequence ID" value="NZ_QEKW01000019.1"/>
</dbReference>